<proteinExistence type="predicted"/>
<evidence type="ECO:0000313" key="2">
    <source>
        <dbReference type="EMBL" id="MDN3712869.1"/>
    </source>
</evidence>
<feature type="transmembrane region" description="Helical" evidence="1">
    <location>
        <begin position="72"/>
        <end position="89"/>
    </location>
</feature>
<protein>
    <submittedName>
        <fullName evidence="2">YbaN family protein</fullName>
    </submittedName>
</protein>
<dbReference type="PANTHER" id="PTHR35813">
    <property type="entry name" value="INNER MEMBRANE PROTEIN YBAN"/>
    <property type="match status" value="1"/>
</dbReference>
<organism evidence="2 3">
    <name type="scientific">Paracoccus cavernae</name>
    <dbReference type="NCBI Taxonomy" id="1571207"/>
    <lineage>
        <taxon>Bacteria</taxon>
        <taxon>Pseudomonadati</taxon>
        <taxon>Pseudomonadota</taxon>
        <taxon>Alphaproteobacteria</taxon>
        <taxon>Rhodobacterales</taxon>
        <taxon>Paracoccaceae</taxon>
        <taxon>Paracoccus</taxon>
    </lineage>
</organism>
<evidence type="ECO:0000313" key="3">
    <source>
        <dbReference type="Proteomes" id="UP001243846"/>
    </source>
</evidence>
<dbReference type="PANTHER" id="PTHR35813:SF1">
    <property type="entry name" value="INNER MEMBRANE PROTEIN YBAN"/>
    <property type="match status" value="1"/>
</dbReference>
<dbReference type="Pfam" id="PF04304">
    <property type="entry name" value="DUF454"/>
    <property type="match status" value="1"/>
</dbReference>
<name>A0ABT8DC00_9RHOB</name>
<keyword evidence="1" id="KW-0472">Membrane</keyword>
<keyword evidence="1" id="KW-1133">Transmembrane helix</keyword>
<dbReference type="EMBL" id="JAUFRC010000001">
    <property type="protein sequence ID" value="MDN3712869.1"/>
    <property type="molecule type" value="Genomic_DNA"/>
</dbReference>
<dbReference type="RefSeq" id="WP_377683471.1">
    <property type="nucleotide sequence ID" value="NZ_JBHMDZ010000001.1"/>
</dbReference>
<dbReference type="InterPro" id="IPR007401">
    <property type="entry name" value="DUF454"/>
</dbReference>
<dbReference type="PIRSF" id="PIRSF016789">
    <property type="entry name" value="DUF454"/>
    <property type="match status" value="1"/>
</dbReference>
<comment type="caution">
    <text evidence="2">The sequence shown here is derived from an EMBL/GenBank/DDBJ whole genome shotgun (WGS) entry which is preliminary data.</text>
</comment>
<keyword evidence="1" id="KW-0812">Transmembrane</keyword>
<reference evidence="3" key="1">
    <citation type="journal article" date="2019" name="Int. J. Syst. Evol. Microbiol.">
        <title>The Global Catalogue of Microorganisms (GCM) 10K type strain sequencing project: providing services to taxonomists for standard genome sequencing and annotation.</title>
        <authorList>
            <consortium name="The Broad Institute Genomics Platform"/>
            <consortium name="The Broad Institute Genome Sequencing Center for Infectious Disease"/>
            <person name="Wu L."/>
            <person name="Ma J."/>
        </authorList>
    </citation>
    <scope>NUCLEOTIDE SEQUENCE [LARGE SCALE GENOMIC DNA]</scope>
    <source>
        <strain evidence="3">CECT 8482</strain>
    </source>
</reference>
<feature type="transmembrane region" description="Helical" evidence="1">
    <location>
        <begin position="95"/>
        <end position="113"/>
    </location>
</feature>
<accession>A0ABT8DC00</accession>
<feature type="transmembrane region" description="Helical" evidence="1">
    <location>
        <begin position="12"/>
        <end position="38"/>
    </location>
</feature>
<keyword evidence="3" id="KW-1185">Reference proteome</keyword>
<sequence length="117" mass="12789">MRIIWLGIGWMALILGGIGAVLPIMPTVPFLLVAVWAFSRSSHAIRDRILAHPTFGPSIRAWQDRGVIGRSAKFWAILAMSCGVVWSVVLKLPLVLIGVQVCICLAIALFLITRPES</sequence>
<dbReference type="Proteomes" id="UP001243846">
    <property type="component" value="Unassembled WGS sequence"/>
</dbReference>
<gene>
    <name evidence="2" type="ORF">QWZ10_15915</name>
</gene>
<evidence type="ECO:0000256" key="1">
    <source>
        <dbReference type="SAM" id="Phobius"/>
    </source>
</evidence>